<name>A0A076MUT1_AMYME</name>
<dbReference type="STRING" id="1068978.AMETH_2609"/>
<feature type="domain" description="HTH luxR-type" evidence="4">
    <location>
        <begin position="15"/>
        <end position="80"/>
    </location>
</feature>
<dbReference type="InterPro" id="IPR000792">
    <property type="entry name" value="Tscrpt_reg_LuxR_C"/>
</dbReference>
<evidence type="ECO:0000313" key="6">
    <source>
        <dbReference type="Proteomes" id="UP000062973"/>
    </source>
</evidence>
<dbReference type="SMART" id="SM00421">
    <property type="entry name" value="HTH_LUXR"/>
    <property type="match status" value="1"/>
</dbReference>
<keyword evidence="6" id="KW-1185">Reference proteome</keyword>
<organism evidence="5 6">
    <name type="scientific">Amycolatopsis methanolica 239</name>
    <dbReference type="NCBI Taxonomy" id="1068978"/>
    <lineage>
        <taxon>Bacteria</taxon>
        <taxon>Bacillati</taxon>
        <taxon>Actinomycetota</taxon>
        <taxon>Actinomycetes</taxon>
        <taxon>Pseudonocardiales</taxon>
        <taxon>Pseudonocardiaceae</taxon>
        <taxon>Amycolatopsis</taxon>
        <taxon>Amycolatopsis methanolica group</taxon>
    </lineage>
</organism>
<sequence length="85" mass="9164">MLSPAVATRLMGQVRAPAREELSQREIEVLTLVARGGTNEDAAAKLFISEATVKTHLLHAYAKRGVNDRAAAVALALRRGLIELD</sequence>
<evidence type="ECO:0000259" key="4">
    <source>
        <dbReference type="PROSITE" id="PS50043"/>
    </source>
</evidence>
<dbReference type="GO" id="GO:0003677">
    <property type="term" value="F:DNA binding"/>
    <property type="evidence" value="ECO:0007669"/>
    <property type="project" value="UniProtKB-KW"/>
</dbReference>
<evidence type="ECO:0000256" key="1">
    <source>
        <dbReference type="ARBA" id="ARBA00023015"/>
    </source>
</evidence>
<dbReference type="CDD" id="cd06170">
    <property type="entry name" value="LuxR_C_like"/>
    <property type="match status" value="1"/>
</dbReference>
<dbReference type="EMBL" id="CP009110">
    <property type="protein sequence ID" value="AIJ22701.1"/>
    <property type="molecule type" value="Genomic_DNA"/>
</dbReference>
<dbReference type="Pfam" id="PF00196">
    <property type="entry name" value="GerE"/>
    <property type="match status" value="1"/>
</dbReference>
<dbReference type="Proteomes" id="UP000062973">
    <property type="component" value="Chromosome"/>
</dbReference>
<dbReference type="PRINTS" id="PR00038">
    <property type="entry name" value="HTHLUXR"/>
</dbReference>
<dbReference type="PANTHER" id="PTHR44688">
    <property type="entry name" value="DNA-BINDING TRANSCRIPTIONAL ACTIVATOR DEVR_DOSR"/>
    <property type="match status" value="1"/>
</dbReference>
<dbReference type="InterPro" id="IPR016032">
    <property type="entry name" value="Sig_transdc_resp-reg_C-effctor"/>
</dbReference>
<reference evidence="5 6" key="1">
    <citation type="submission" date="2014-07" db="EMBL/GenBank/DDBJ databases">
        <title>Whole Genome Sequence of the Amycolatopsis methanolica 239.</title>
        <authorList>
            <person name="Tang B."/>
        </authorList>
    </citation>
    <scope>NUCLEOTIDE SEQUENCE [LARGE SCALE GENOMIC DNA]</scope>
    <source>
        <strain evidence="5 6">239</strain>
    </source>
</reference>
<dbReference type="SUPFAM" id="SSF46894">
    <property type="entry name" value="C-terminal effector domain of the bipartite response regulators"/>
    <property type="match status" value="1"/>
</dbReference>
<dbReference type="KEGG" id="amq:AMETH_2609"/>
<gene>
    <name evidence="5" type="ORF">AMETH_2609</name>
</gene>
<protein>
    <submittedName>
        <fullName evidence="5">Two-component system response regulator</fullName>
    </submittedName>
</protein>
<dbReference type="HOGENOM" id="CLU_000445_103_6_11"/>
<evidence type="ECO:0000256" key="3">
    <source>
        <dbReference type="ARBA" id="ARBA00023163"/>
    </source>
</evidence>
<evidence type="ECO:0000256" key="2">
    <source>
        <dbReference type="ARBA" id="ARBA00023125"/>
    </source>
</evidence>
<keyword evidence="1" id="KW-0805">Transcription regulation</keyword>
<proteinExistence type="predicted"/>
<dbReference type="eggNOG" id="COG2197">
    <property type="taxonomic scope" value="Bacteria"/>
</dbReference>
<dbReference type="PANTHER" id="PTHR44688:SF16">
    <property type="entry name" value="DNA-BINDING TRANSCRIPTIONAL ACTIVATOR DEVR_DOSR"/>
    <property type="match status" value="1"/>
</dbReference>
<keyword evidence="3" id="KW-0804">Transcription</keyword>
<evidence type="ECO:0000313" key="5">
    <source>
        <dbReference type="EMBL" id="AIJ22701.1"/>
    </source>
</evidence>
<dbReference type="AlphaFoldDB" id="A0A076MUT1"/>
<dbReference type="PROSITE" id="PS50043">
    <property type="entry name" value="HTH_LUXR_2"/>
    <property type="match status" value="1"/>
</dbReference>
<dbReference type="Gene3D" id="1.10.10.10">
    <property type="entry name" value="Winged helix-like DNA-binding domain superfamily/Winged helix DNA-binding domain"/>
    <property type="match status" value="1"/>
</dbReference>
<dbReference type="PATRIC" id="fig|1068978.7.peg.2790"/>
<dbReference type="InterPro" id="IPR036388">
    <property type="entry name" value="WH-like_DNA-bd_sf"/>
</dbReference>
<dbReference type="GO" id="GO:0006355">
    <property type="term" value="P:regulation of DNA-templated transcription"/>
    <property type="evidence" value="ECO:0007669"/>
    <property type="project" value="InterPro"/>
</dbReference>
<keyword evidence="2" id="KW-0238">DNA-binding</keyword>
<accession>A0A076MUT1</accession>